<evidence type="ECO:0000259" key="12">
    <source>
        <dbReference type="SMART" id="SM00382"/>
    </source>
</evidence>
<reference evidence="14 15" key="1">
    <citation type="submission" date="2019-06" db="EMBL/GenBank/DDBJ databases">
        <title>Genomic Encyclopedia of Type Strains, Phase IV (KMG-V): Genome sequencing to study the core and pangenomes of soil and plant-associated prokaryotes.</title>
        <authorList>
            <person name="Whitman W."/>
        </authorList>
    </citation>
    <scope>NUCLEOTIDE SEQUENCE [LARGE SCALE GENOMIC DNA]</scope>
    <source>
        <strain evidence="14 15">BR 11865</strain>
    </source>
</reference>
<dbReference type="GO" id="GO:0003688">
    <property type="term" value="F:DNA replication origin binding"/>
    <property type="evidence" value="ECO:0007669"/>
    <property type="project" value="UniProtKB-UniRule"/>
</dbReference>
<comment type="domain">
    <text evidence="8">Domain I is involved in oligomerization and binding regulators, domain II is flexibile and of varying length in different bacteria, domain III forms the AAA+ region, while domain IV binds dsDNA.</text>
</comment>
<feature type="domain" description="Chromosomal replication initiator DnaA C-terminal" evidence="13">
    <location>
        <begin position="413"/>
        <end position="482"/>
    </location>
</feature>
<feature type="binding site" evidence="8">
    <location>
        <position position="215"/>
    </location>
    <ligand>
        <name>ATP</name>
        <dbReference type="ChEBI" id="CHEBI:30616"/>
    </ligand>
</feature>
<comment type="function">
    <text evidence="8 10">Plays an essential role in the initiation and regulation of chromosomal replication. ATP-DnaA binds to the origin of replication (oriC) to initiate formation of the DNA replication initiation complex once per cell cycle. Binds the DnaA box (a 9 base pair repeat at the origin) and separates the double-stranded (ds)DNA. Forms a right-handed helical filament on oriC DNA; dsDNA binds to the exterior of the filament while single-stranded (ss)DNA is stabiized in the filament's interior. The ATP-DnaA-oriC complex binds and stabilizes one strand of the AT-rich DNA unwinding element (DUE), permitting loading of DNA polymerase. After initiation quickly degrades to an ADP-DnaA complex that is not apt for DNA replication. Binds acidic phospholipids.</text>
</comment>
<dbReference type="PANTHER" id="PTHR30050">
    <property type="entry name" value="CHROMOSOMAL REPLICATION INITIATOR PROTEIN DNAA"/>
    <property type="match status" value="1"/>
</dbReference>
<dbReference type="SMART" id="SM00760">
    <property type="entry name" value="Bac_DnaA_C"/>
    <property type="match status" value="1"/>
</dbReference>
<dbReference type="SUPFAM" id="SSF48295">
    <property type="entry name" value="TrpR-like"/>
    <property type="match status" value="1"/>
</dbReference>
<comment type="subunit">
    <text evidence="8">Oligomerizes as a right-handed, spiral filament on DNA at oriC.</text>
</comment>
<feature type="region of interest" description="Domain I, interacts with DnaA modulators" evidence="8">
    <location>
        <begin position="1"/>
        <end position="106"/>
    </location>
</feature>
<evidence type="ECO:0000256" key="10">
    <source>
        <dbReference type="RuleBase" id="RU000577"/>
    </source>
</evidence>
<evidence type="ECO:0000256" key="7">
    <source>
        <dbReference type="ARBA" id="ARBA00023125"/>
    </source>
</evidence>
<feature type="region of interest" description="Domain IV, binds dsDNA" evidence="8">
    <location>
        <begin position="386"/>
        <end position="505"/>
    </location>
</feature>
<dbReference type="Proteomes" id="UP000316545">
    <property type="component" value="Unassembled WGS sequence"/>
</dbReference>
<feature type="region of interest" description="Domain III, AAA+ region" evidence="8">
    <location>
        <begin position="169"/>
        <end position="385"/>
    </location>
</feature>
<dbReference type="PRINTS" id="PR00051">
    <property type="entry name" value="DNAA"/>
</dbReference>
<dbReference type="PANTHER" id="PTHR30050:SF2">
    <property type="entry name" value="CHROMOSOMAL REPLICATION INITIATOR PROTEIN DNAA"/>
    <property type="match status" value="1"/>
</dbReference>
<dbReference type="RefSeq" id="WP_145619856.1">
    <property type="nucleotide sequence ID" value="NZ_JAYNFR010000030.1"/>
</dbReference>
<dbReference type="Gene3D" id="3.30.300.180">
    <property type="match status" value="1"/>
</dbReference>
<dbReference type="CDD" id="cd06571">
    <property type="entry name" value="Bac_DnaA_C"/>
    <property type="match status" value="1"/>
</dbReference>
<dbReference type="Pfam" id="PF11638">
    <property type="entry name" value="DnaA_N"/>
    <property type="match status" value="1"/>
</dbReference>
<dbReference type="HAMAP" id="MF_00377">
    <property type="entry name" value="DnaA_bact"/>
    <property type="match status" value="1"/>
</dbReference>
<evidence type="ECO:0000256" key="3">
    <source>
        <dbReference type="ARBA" id="ARBA00022705"/>
    </source>
</evidence>
<comment type="caution">
    <text evidence="14">The sequence shown here is derived from an EMBL/GenBank/DDBJ whole genome shotgun (WGS) entry which is preliminary data.</text>
</comment>
<evidence type="ECO:0000256" key="6">
    <source>
        <dbReference type="ARBA" id="ARBA00023121"/>
    </source>
</evidence>
<dbReference type="AlphaFoldDB" id="A0A560FAE7"/>
<keyword evidence="6 8" id="KW-0446">Lipid-binding</keyword>
<dbReference type="FunFam" id="3.40.50.300:FF:000668">
    <property type="entry name" value="Chromosomal replication initiator protein DnaA"/>
    <property type="match status" value="1"/>
</dbReference>
<comment type="subcellular location">
    <subcellularLocation>
        <location evidence="8">Cytoplasm</location>
    </subcellularLocation>
</comment>
<dbReference type="Pfam" id="PF00308">
    <property type="entry name" value="Bac_DnaA"/>
    <property type="match status" value="1"/>
</dbReference>
<gene>
    <name evidence="8" type="primary">dnaA</name>
    <name evidence="14" type="ORF">FBZ88_12457</name>
</gene>
<keyword evidence="15" id="KW-1185">Reference proteome</keyword>
<dbReference type="SMART" id="SM00382">
    <property type="entry name" value="AAA"/>
    <property type="match status" value="1"/>
</dbReference>
<dbReference type="InterPro" id="IPR018312">
    <property type="entry name" value="Chromosome_initiator_DnaA_CS"/>
</dbReference>
<dbReference type="Gene3D" id="1.10.1750.10">
    <property type="match status" value="1"/>
</dbReference>
<dbReference type="NCBIfam" id="TIGR00362">
    <property type="entry name" value="DnaA"/>
    <property type="match status" value="1"/>
</dbReference>
<evidence type="ECO:0000256" key="11">
    <source>
        <dbReference type="RuleBase" id="RU004227"/>
    </source>
</evidence>
<accession>A0A560FAE7</accession>
<dbReference type="InterPro" id="IPR001957">
    <property type="entry name" value="Chromosome_initiator_DnaA"/>
</dbReference>
<keyword evidence="4 8" id="KW-0547">Nucleotide-binding</keyword>
<dbReference type="GO" id="GO:0005524">
    <property type="term" value="F:ATP binding"/>
    <property type="evidence" value="ECO:0007669"/>
    <property type="project" value="UniProtKB-UniRule"/>
</dbReference>
<dbReference type="GO" id="GO:0005737">
    <property type="term" value="C:cytoplasm"/>
    <property type="evidence" value="ECO:0007669"/>
    <property type="project" value="UniProtKB-SubCell"/>
</dbReference>
<dbReference type="Gene3D" id="1.10.8.60">
    <property type="match status" value="1"/>
</dbReference>
<dbReference type="InterPro" id="IPR038454">
    <property type="entry name" value="DnaA_N_sf"/>
</dbReference>
<dbReference type="InterPro" id="IPR020591">
    <property type="entry name" value="Chromosome_initiator_DnaA-like"/>
</dbReference>
<evidence type="ECO:0000313" key="15">
    <source>
        <dbReference type="Proteomes" id="UP000316545"/>
    </source>
</evidence>
<evidence type="ECO:0000256" key="9">
    <source>
        <dbReference type="NCBIfam" id="TIGR00362"/>
    </source>
</evidence>
<keyword evidence="2 8" id="KW-0963">Cytoplasm</keyword>
<comment type="similarity">
    <text evidence="1 8 11">Belongs to the DnaA family.</text>
</comment>
<dbReference type="CDD" id="cd00009">
    <property type="entry name" value="AAA"/>
    <property type="match status" value="1"/>
</dbReference>
<dbReference type="GO" id="GO:0006270">
    <property type="term" value="P:DNA replication initiation"/>
    <property type="evidence" value="ECO:0007669"/>
    <property type="project" value="UniProtKB-UniRule"/>
</dbReference>
<proteinExistence type="inferred from homology"/>
<keyword evidence="3 8" id="KW-0235">DNA replication</keyword>
<feature type="binding site" evidence="8">
    <location>
        <position position="216"/>
    </location>
    <ligand>
        <name>ATP</name>
        <dbReference type="ChEBI" id="CHEBI:30616"/>
    </ligand>
</feature>
<dbReference type="Pfam" id="PF08299">
    <property type="entry name" value="Bac_DnaA_C"/>
    <property type="match status" value="1"/>
</dbReference>
<dbReference type="InterPro" id="IPR027417">
    <property type="entry name" value="P-loop_NTPase"/>
</dbReference>
<evidence type="ECO:0000256" key="2">
    <source>
        <dbReference type="ARBA" id="ARBA00022490"/>
    </source>
</evidence>
<protein>
    <recommendedName>
        <fullName evidence="8 9">Chromosomal replication initiator protein DnaA</fullName>
    </recommendedName>
</protein>
<dbReference type="InterPro" id="IPR024633">
    <property type="entry name" value="DnaA_N_dom"/>
</dbReference>
<feature type="binding site" evidence="8">
    <location>
        <position position="217"/>
    </location>
    <ligand>
        <name>ATP</name>
        <dbReference type="ChEBI" id="CHEBI:30616"/>
    </ligand>
</feature>
<dbReference type="GO" id="GO:0006275">
    <property type="term" value="P:regulation of DNA replication"/>
    <property type="evidence" value="ECO:0007669"/>
    <property type="project" value="UniProtKB-UniRule"/>
</dbReference>
<dbReference type="InterPro" id="IPR013317">
    <property type="entry name" value="DnaA_dom"/>
</dbReference>
<feature type="binding site" evidence="8">
    <location>
        <position position="213"/>
    </location>
    <ligand>
        <name>ATP</name>
        <dbReference type="ChEBI" id="CHEBI:30616"/>
    </ligand>
</feature>
<dbReference type="SUPFAM" id="SSF52540">
    <property type="entry name" value="P-loop containing nucleoside triphosphate hydrolases"/>
    <property type="match status" value="1"/>
</dbReference>
<evidence type="ECO:0000259" key="13">
    <source>
        <dbReference type="SMART" id="SM00760"/>
    </source>
</evidence>
<dbReference type="InterPro" id="IPR010921">
    <property type="entry name" value="Trp_repressor/repl_initiator"/>
</dbReference>
<dbReference type="GO" id="GO:0008289">
    <property type="term" value="F:lipid binding"/>
    <property type="evidence" value="ECO:0007669"/>
    <property type="project" value="UniProtKB-KW"/>
</dbReference>
<keyword evidence="5 8" id="KW-0067">ATP-binding</keyword>
<keyword evidence="7 8" id="KW-0238">DNA-binding</keyword>
<dbReference type="GO" id="GO:0005886">
    <property type="term" value="C:plasma membrane"/>
    <property type="evidence" value="ECO:0007669"/>
    <property type="project" value="TreeGrafter"/>
</dbReference>
<name>A0A560FAE7_9PROT</name>
<organism evidence="14 15">
    <name type="scientific">Nitrospirillum amazonense</name>
    <dbReference type="NCBI Taxonomy" id="28077"/>
    <lineage>
        <taxon>Bacteria</taxon>
        <taxon>Pseudomonadati</taxon>
        <taxon>Pseudomonadota</taxon>
        <taxon>Alphaproteobacteria</taxon>
        <taxon>Rhodospirillales</taxon>
        <taxon>Azospirillaceae</taxon>
        <taxon>Nitrospirillum</taxon>
    </lineage>
</organism>
<comment type="caution">
    <text evidence="8">Lacks conserved residue(s) required for the propagation of feature annotation.</text>
</comment>
<evidence type="ECO:0000313" key="14">
    <source>
        <dbReference type="EMBL" id="TWB18586.1"/>
    </source>
</evidence>
<evidence type="ECO:0000256" key="8">
    <source>
        <dbReference type="HAMAP-Rule" id="MF_00377"/>
    </source>
</evidence>
<dbReference type="InterPro" id="IPR003593">
    <property type="entry name" value="AAA+_ATPase"/>
</dbReference>
<dbReference type="Gene3D" id="3.40.50.300">
    <property type="entry name" value="P-loop containing nucleotide triphosphate hydrolases"/>
    <property type="match status" value="1"/>
</dbReference>
<dbReference type="InterPro" id="IPR013159">
    <property type="entry name" value="DnaA_C"/>
</dbReference>
<evidence type="ECO:0000256" key="1">
    <source>
        <dbReference type="ARBA" id="ARBA00006583"/>
    </source>
</evidence>
<evidence type="ECO:0000256" key="5">
    <source>
        <dbReference type="ARBA" id="ARBA00022840"/>
    </source>
</evidence>
<evidence type="ECO:0000256" key="4">
    <source>
        <dbReference type="ARBA" id="ARBA00022741"/>
    </source>
</evidence>
<dbReference type="EMBL" id="VITO01000024">
    <property type="protein sequence ID" value="TWB18586.1"/>
    <property type="molecule type" value="Genomic_DNA"/>
</dbReference>
<sequence>MSVQASLDQQWARISGRLKDEVGETAYRSWLKPLTVEDFIGGQVRIVVPTRFMRDWIRTHYADRIRALWSGENPGVQSVEIVVAPPRNDASLGGALTTGPRAAANATADAGPLAETGIDHLPTYDEVQSSASLNGGLHGGLNGAAEAPALPAFIAGNGLGEERDDVSALLDPRFTFENFVVGKPNELAFAAARRVADANAVTFNPLFLYGGVGLGKTHLMHAIAWHIRKKDPARRVIYLSAEKFMYQFIRALRYKDTMAFKEQFRSVDVLMIDDVQFISGKDSTQEEFFHTFNALVDQNRQVIISADKSPSDLEGMEERLRSRLGWGLVADIHPTTYELRLGILQSKGEQMRVQIPQKVLEFLAHKITSNVRELEGALNRIVAHAELVGRAITLESSQEVLHDLLRASNRRVTIEEIQKKVAEHYNIRLADMSSARRARAVARPRQVAMYLSKQLTARSLPEIGRKFGDRDHTTVMHAVRKVEELCATDPTFSEDVELLRRMLEG</sequence>
<feature type="domain" description="AAA+ ATPase" evidence="12">
    <location>
        <begin position="202"/>
        <end position="330"/>
    </location>
</feature>
<dbReference type="PROSITE" id="PS01008">
    <property type="entry name" value="DNAA"/>
    <property type="match status" value="1"/>
</dbReference>